<feature type="transmembrane region" description="Helical" evidence="2">
    <location>
        <begin position="239"/>
        <end position="258"/>
    </location>
</feature>
<evidence type="ECO:0000256" key="1">
    <source>
        <dbReference type="SAM" id="MobiDB-lite"/>
    </source>
</evidence>
<organism evidence="3 4">
    <name type="scientific">Actinomadura livida</name>
    <dbReference type="NCBI Taxonomy" id="79909"/>
    <lineage>
        <taxon>Bacteria</taxon>
        <taxon>Bacillati</taxon>
        <taxon>Actinomycetota</taxon>
        <taxon>Actinomycetes</taxon>
        <taxon>Streptosporangiales</taxon>
        <taxon>Thermomonosporaceae</taxon>
        <taxon>Actinomadura</taxon>
    </lineage>
</organism>
<gene>
    <name evidence="3" type="ORF">GCM10009546_58830</name>
</gene>
<feature type="compositionally biased region" description="Low complexity" evidence="1">
    <location>
        <begin position="1"/>
        <end position="11"/>
    </location>
</feature>
<keyword evidence="4" id="KW-1185">Reference proteome</keyword>
<evidence type="ECO:0000256" key="2">
    <source>
        <dbReference type="SAM" id="Phobius"/>
    </source>
</evidence>
<comment type="caution">
    <text evidence="3">The sequence shown here is derived from an EMBL/GenBank/DDBJ whole genome shotgun (WGS) entry which is preliminary data.</text>
</comment>
<dbReference type="Pfam" id="PF14329">
    <property type="entry name" value="DUF4386"/>
    <property type="match status" value="1"/>
</dbReference>
<evidence type="ECO:0000313" key="4">
    <source>
        <dbReference type="Proteomes" id="UP001501427"/>
    </source>
</evidence>
<evidence type="ECO:0008006" key="5">
    <source>
        <dbReference type="Google" id="ProtNLM"/>
    </source>
</evidence>
<dbReference type="EMBL" id="BAAAHD010000067">
    <property type="protein sequence ID" value="GAA0588688.1"/>
    <property type="molecule type" value="Genomic_DNA"/>
</dbReference>
<accession>A0ABN1FDS5</accession>
<sequence>MQDATRGARTGTPGGVGPGRIPQRWLAPGGELVTYVLTIGEMRRRLVPARGWSRGYRRGLIWPSAGGDRALFRVIIYDCPGSRAGRIEALESRVDTIEARVPERPVDAVQRTARIAGVWFILTFVFSIPAVLLYDPVLNDADYILGAGADTQVRIGALLEILTAVANIATAVVLFPVLKRQSESIALGYVGLRIVESTVIVVGIVSVLAVVSLRQDLAGGGADAALIGQSLVALRDQTFLLGPAFCAGFGNGLLLGYLMYRSGLVPRPMALIGLIGGPIACATATAVLCGAYEQQSPVNFLFTAPEIVWEASLGIWLVAKGFRSVPIIAGTAPAAQEPGNA</sequence>
<name>A0ABN1FDS5_9ACTN</name>
<keyword evidence="2" id="KW-1133">Transmembrane helix</keyword>
<reference evidence="3 4" key="1">
    <citation type="journal article" date="2019" name="Int. J. Syst. Evol. Microbiol.">
        <title>The Global Catalogue of Microorganisms (GCM) 10K type strain sequencing project: providing services to taxonomists for standard genome sequencing and annotation.</title>
        <authorList>
            <consortium name="The Broad Institute Genomics Platform"/>
            <consortium name="The Broad Institute Genome Sequencing Center for Infectious Disease"/>
            <person name="Wu L."/>
            <person name="Ma J."/>
        </authorList>
    </citation>
    <scope>NUCLEOTIDE SEQUENCE [LARGE SCALE GENOMIC DNA]</scope>
    <source>
        <strain evidence="3 4">JCM 10667</strain>
    </source>
</reference>
<feature type="transmembrane region" description="Helical" evidence="2">
    <location>
        <begin position="113"/>
        <end position="134"/>
    </location>
</feature>
<feature type="transmembrane region" description="Helical" evidence="2">
    <location>
        <begin position="190"/>
        <end position="211"/>
    </location>
</feature>
<dbReference type="InterPro" id="IPR025495">
    <property type="entry name" value="DUF4386"/>
</dbReference>
<keyword evidence="2" id="KW-0812">Transmembrane</keyword>
<protein>
    <recommendedName>
        <fullName evidence="5">DUF4386 domain-containing protein</fullName>
    </recommendedName>
</protein>
<evidence type="ECO:0000313" key="3">
    <source>
        <dbReference type="EMBL" id="GAA0588688.1"/>
    </source>
</evidence>
<feature type="region of interest" description="Disordered" evidence="1">
    <location>
        <begin position="1"/>
        <end position="21"/>
    </location>
</feature>
<keyword evidence="2" id="KW-0472">Membrane</keyword>
<dbReference type="Proteomes" id="UP001501427">
    <property type="component" value="Unassembled WGS sequence"/>
</dbReference>
<feature type="transmembrane region" description="Helical" evidence="2">
    <location>
        <begin position="154"/>
        <end position="178"/>
    </location>
</feature>
<feature type="transmembrane region" description="Helical" evidence="2">
    <location>
        <begin position="270"/>
        <end position="292"/>
    </location>
</feature>
<proteinExistence type="predicted"/>